<protein>
    <submittedName>
        <fullName evidence="1">Uncharacterized protein</fullName>
    </submittedName>
</protein>
<organism evidence="1">
    <name type="scientific">Candidatus Kentrum eta</name>
    <dbReference type="NCBI Taxonomy" id="2126337"/>
    <lineage>
        <taxon>Bacteria</taxon>
        <taxon>Pseudomonadati</taxon>
        <taxon>Pseudomonadota</taxon>
        <taxon>Gammaproteobacteria</taxon>
        <taxon>Candidatus Kentrum</taxon>
    </lineage>
</organism>
<reference evidence="1" key="1">
    <citation type="submission" date="2019-02" db="EMBL/GenBank/DDBJ databases">
        <authorList>
            <person name="Gruber-Vodicka R. H."/>
            <person name="Seah K. B. B."/>
        </authorList>
    </citation>
    <scope>NUCLEOTIDE SEQUENCE</scope>
    <source>
        <strain evidence="3">BECK_SA2B12</strain>
        <strain evidence="1">BECK_SA2B15</strain>
        <strain evidence="2">BECK_SA2B20</strain>
    </source>
</reference>
<accession>A0A450UGS4</accession>
<sequence>MRLVSYKIPTFLGLVEDYPQIFLKSRKMKDLTPAYLERSITMNTSTIKSPSSTVIESAFLKRALKPYLENAIYVKKATLLFHKKAGEPYAI</sequence>
<dbReference type="EMBL" id="CAADFG010000034">
    <property type="protein sequence ID" value="VFJ91727.1"/>
    <property type="molecule type" value="Genomic_DNA"/>
</dbReference>
<dbReference type="AlphaFoldDB" id="A0A450UGS4"/>
<proteinExistence type="predicted"/>
<gene>
    <name evidence="1" type="ORF">BECKH772A_GA0070896_100344</name>
    <name evidence="2" type="ORF">BECKH772B_GA0070898_100364</name>
    <name evidence="3" type="ORF">BECKH772C_GA0070978_100334</name>
</gene>
<name>A0A450UGS4_9GAMM</name>
<dbReference type="EMBL" id="CAADFJ010000033">
    <property type="protein sequence ID" value="VFJ99544.1"/>
    <property type="molecule type" value="Genomic_DNA"/>
</dbReference>
<evidence type="ECO:0000313" key="1">
    <source>
        <dbReference type="EMBL" id="VFJ91727.1"/>
    </source>
</evidence>
<evidence type="ECO:0000313" key="3">
    <source>
        <dbReference type="EMBL" id="VFJ99544.1"/>
    </source>
</evidence>
<dbReference type="EMBL" id="CAADFI010000036">
    <property type="protein sequence ID" value="VFJ92930.1"/>
    <property type="molecule type" value="Genomic_DNA"/>
</dbReference>
<evidence type="ECO:0000313" key="2">
    <source>
        <dbReference type="EMBL" id="VFJ92930.1"/>
    </source>
</evidence>